<evidence type="ECO:0000313" key="1">
    <source>
        <dbReference type="EMBL" id="KAJ1099344.1"/>
    </source>
</evidence>
<proteinExistence type="predicted"/>
<comment type="caution">
    <text evidence="1">The sequence shown here is derived from an EMBL/GenBank/DDBJ whole genome shotgun (WGS) entry which is preliminary data.</text>
</comment>
<reference evidence="1" key="1">
    <citation type="journal article" date="2022" name="bioRxiv">
        <title>Sequencing and chromosome-scale assembly of the giantPleurodeles waltlgenome.</title>
        <authorList>
            <person name="Brown T."/>
            <person name="Elewa A."/>
            <person name="Iarovenko S."/>
            <person name="Subramanian E."/>
            <person name="Araus A.J."/>
            <person name="Petzold A."/>
            <person name="Susuki M."/>
            <person name="Suzuki K.-i.T."/>
            <person name="Hayashi T."/>
            <person name="Toyoda A."/>
            <person name="Oliveira C."/>
            <person name="Osipova E."/>
            <person name="Leigh N.D."/>
            <person name="Simon A."/>
            <person name="Yun M.H."/>
        </authorList>
    </citation>
    <scope>NUCLEOTIDE SEQUENCE</scope>
    <source>
        <strain evidence="1">20211129_DDA</strain>
        <tissue evidence="1">Liver</tissue>
    </source>
</reference>
<organism evidence="1 2">
    <name type="scientific">Pleurodeles waltl</name>
    <name type="common">Iberian ribbed newt</name>
    <dbReference type="NCBI Taxonomy" id="8319"/>
    <lineage>
        <taxon>Eukaryota</taxon>
        <taxon>Metazoa</taxon>
        <taxon>Chordata</taxon>
        <taxon>Craniata</taxon>
        <taxon>Vertebrata</taxon>
        <taxon>Euteleostomi</taxon>
        <taxon>Amphibia</taxon>
        <taxon>Batrachia</taxon>
        <taxon>Caudata</taxon>
        <taxon>Salamandroidea</taxon>
        <taxon>Salamandridae</taxon>
        <taxon>Pleurodelinae</taxon>
        <taxon>Pleurodeles</taxon>
    </lineage>
</organism>
<dbReference type="Proteomes" id="UP001066276">
    <property type="component" value="Chromosome 10"/>
</dbReference>
<protein>
    <submittedName>
        <fullName evidence="1">Uncharacterized protein</fullName>
    </submittedName>
</protein>
<name>A0AAV7M8E0_PLEWA</name>
<keyword evidence="2" id="KW-1185">Reference proteome</keyword>
<gene>
    <name evidence="1" type="ORF">NDU88_004446</name>
</gene>
<sequence>MPVPSPEWCLESARRECFQKFKGLLPLNEMPVCAFKGLLPFSKIKGLLPLSGMPVPSPEWCLESARRERFQKFKGLLPLNEMPVFISERLWREEDIQAARKGMRPMLSAGRTWPLETPAFWEDVAGCAGRDRGYWLPAVIKAAAGACRIT</sequence>
<evidence type="ECO:0000313" key="2">
    <source>
        <dbReference type="Proteomes" id="UP001066276"/>
    </source>
</evidence>
<accession>A0AAV7M8E0</accession>
<dbReference type="AlphaFoldDB" id="A0AAV7M8E0"/>
<dbReference type="EMBL" id="JANPWB010000014">
    <property type="protein sequence ID" value="KAJ1099344.1"/>
    <property type="molecule type" value="Genomic_DNA"/>
</dbReference>